<evidence type="ECO:0000313" key="4">
    <source>
        <dbReference type="Proteomes" id="UP000027073"/>
    </source>
</evidence>
<evidence type="ECO:0000256" key="1">
    <source>
        <dbReference type="SAM" id="MobiDB-lite"/>
    </source>
</evidence>
<proteinExistence type="predicted"/>
<evidence type="ECO:0000256" key="2">
    <source>
        <dbReference type="SAM" id="SignalP"/>
    </source>
</evidence>
<dbReference type="InParanoid" id="A0A067NQB9"/>
<dbReference type="EMBL" id="KL198009">
    <property type="protein sequence ID" value="KDQ26282.1"/>
    <property type="molecule type" value="Genomic_DNA"/>
</dbReference>
<protein>
    <submittedName>
        <fullName evidence="3">Uncharacterized protein</fullName>
    </submittedName>
</protein>
<dbReference type="VEuPathDB" id="FungiDB:PLEOSDRAFT_169245"/>
<feature type="signal peptide" evidence="2">
    <location>
        <begin position="1"/>
        <end position="17"/>
    </location>
</feature>
<evidence type="ECO:0000313" key="3">
    <source>
        <dbReference type="EMBL" id="KDQ26282.1"/>
    </source>
</evidence>
<name>A0A067NQB9_PLEO1</name>
<gene>
    <name evidence="3" type="ORF">PLEOSDRAFT_169245</name>
</gene>
<feature type="compositionally biased region" description="Acidic residues" evidence="1">
    <location>
        <begin position="52"/>
        <end position="63"/>
    </location>
</feature>
<keyword evidence="2" id="KW-0732">Signal</keyword>
<reference evidence="4" key="1">
    <citation type="journal article" date="2014" name="Proc. Natl. Acad. Sci. U.S.A.">
        <title>Extensive sampling of basidiomycete genomes demonstrates inadequacy of the white-rot/brown-rot paradigm for wood decay fungi.</title>
        <authorList>
            <person name="Riley R."/>
            <person name="Salamov A.A."/>
            <person name="Brown D.W."/>
            <person name="Nagy L.G."/>
            <person name="Floudas D."/>
            <person name="Held B.W."/>
            <person name="Levasseur A."/>
            <person name="Lombard V."/>
            <person name="Morin E."/>
            <person name="Otillar R."/>
            <person name="Lindquist E.A."/>
            <person name="Sun H."/>
            <person name="LaButti K.M."/>
            <person name="Schmutz J."/>
            <person name="Jabbour D."/>
            <person name="Luo H."/>
            <person name="Baker S.E."/>
            <person name="Pisabarro A.G."/>
            <person name="Walton J.D."/>
            <person name="Blanchette R.A."/>
            <person name="Henrissat B."/>
            <person name="Martin F."/>
            <person name="Cullen D."/>
            <person name="Hibbett D.S."/>
            <person name="Grigoriev I.V."/>
        </authorList>
    </citation>
    <scope>NUCLEOTIDE SEQUENCE [LARGE SCALE GENOMIC DNA]</scope>
    <source>
        <strain evidence="4">PC15</strain>
    </source>
</reference>
<feature type="compositionally biased region" description="Low complexity" evidence="1">
    <location>
        <begin position="31"/>
        <end position="51"/>
    </location>
</feature>
<organism evidence="3 4">
    <name type="scientific">Pleurotus ostreatus (strain PC15)</name>
    <name type="common">Oyster mushroom</name>
    <dbReference type="NCBI Taxonomy" id="1137138"/>
    <lineage>
        <taxon>Eukaryota</taxon>
        <taxon>Fungi</taxon>
        <taxon>Dikarya</taxon>
        <taxon>Basidiomycota</taxon>
        <taxon>Agaricomycotina</taxon>
        <taxon>Agaricomycetes</taxon>
        <taxon>Agaricomycetidae</taxon>
        <taxon>Agaricales</taxon>
        <taxon>Pleurotineae</taxon>
        <taxon>Pleurotaceae</taxon>
        <taxon>Pleurotus</taxon>
    </lineage>
</organism>
<sequence>MRAALILLAFAAVFVVASPSADKKKPKKTGKTPAAAAAADVPAADPAPTYTDAEDDEDDEDGGGDQARMSIPSHARPPINVLSVAHVWLLQAQARTDAVLEHRNTDELTQGLGD</sequence>
<feature type="region of interest" description="Disordered" evidence="1">
    <location>
        <begin position="20"/>
        <end position="75"/>
    </location>
</feature>
<feature type="chain" id="PRO_5001642492" evidence="2">
    <location>
        <begin position="18"/>
        <end position="114"/>
    </location>
</feature>
<dbReference type="AlphaFoldDB" id="A0A067NQB9"/>
<dbReference type="Proteomes" id="UP000027073">
    <property type="component" value="Unassembled WGS sequence"/>
</dbReference>
<dbReference type="HOGENOM" id="CLU_2122086_0_0_1"/>
<accession>A0A067NQB9</accession>